<keyword evidence="1" id="KW-0732">Signal</keyword>
<dbReference type="InterPro" id="IPR013517">
    <property type="entry name" value="FG-GAP"/>
</dbReference>
<dbReference type="InterPro" id="IPR028994">
    <property type="entry name" value="Integrin_alpha_N"/>
</dbReference>
<dbReference type="Gene3D" id="2.130.10.130">
    <property type="entry name" value="Integrin alpha, N-terminal"/>
    <property type="match status" value="3"/>
</dbReference>
<evidence type="ECO:0000256" key="1">
    <source>
        <dbReference type="ARBA" id="ARBA00022729"/>
    </source>
</evidence>
<dbReference type="Proteomes" id="UP000197277">
    <property type="component" value="Unassembled WGS sequence"/>
</dbReference>
<gene>
    <name evidence="2" type="ORF">CDA63_14960</name>
</gene>
<dbReference type="SUPFAM" id="SSF69318">
    <property type="entry name" value="Integrin alpha N-terminal domain"/>
    <property type="match status" value="2"/>
</dbReference>
<sequence length="824" mass="84151">MLTTLLNFTSMLKLFTYASLSMLLLVAASGYGQSGPIFPQPIGYGVGALYPETPRAVVTADFNRDGRLDVATANLVGNSVGVLLNGSVNTFGTPRTYPVAATPNAIVTADFDGDSYPDLATTSYGGGALSVLLNDRRGGFEAADRYPLAAPGYELAVGELTGDADPDLAVLRLTNSGSELVIFSGQGDGTFVQKLPPIALPGGEALVVADMNADGRLDVVVSNATTGSFEVLRNTGAGSLVSVGRYAGAQRGIELVVADFNGDGRPDVAQADFEGGSIQVMLATAAGFAPPIAYAAGQGPTGLASADLNADGVLDLICSNSKSYDVTVLIGSGTGTFRAAGTFAAGVEPYDLVVADFTGDGRPDVVTANFVQSRNTALTVLQGTGTGSLQTAFSMTLAINLGPLKLVQADLNNDGRPDVVTVNRSSGPTPGTVSVLLRQADGQLFAATTYAVGMEAEDLVLLDVNGDGQLDVVTANRRDASLSVLLNQAGTLTPAPSIALAGTPNGIVAADFNADGRPDLAVSGAANNSVALLLNLGNGQFASPVILPTGAYSSALTAADVDGDGRPDLAVAHLMAGTVAVLRNQGGNAQFAPPVIVTGVGFPNAIYAADLTNDNRPELLIAGGAIGVLRNNGAGVYQFETQDVIRATSLAVADLNGDGRPEVVALDDQSQLITIVGNDNGHLTLGPGYFVAGSPRSVAVANVNADGRLDLTVANYTAGAVATFLQNNPTVTATPTAATTVTSRLRVYPNPATTSIFLQLPGTTPTAARRAQLFDATGREVLAVSITDGPGLRELPVAQLPRGWYVLRVSSPHASPLISHVLLQ</sequence>
<dbReference type="EMBL" id="NIRR01000028">
    <property type="protein sequence ID" value="OWP62287.1"/>
    <property type="molecule type" value="Genomic_DNA"/>
</dbReference>
<protein>
    <recommendedName>
        <fullName evidence="4">Secretion system C-terminal sorting domain-containing protein</fullName>
    </recommendedName>
</protein>
<dbReference type="PANTHER" id="PTHR46580">
    <property type="entry name" value="SENSOR KINASE-RELATED"/>
    <property type="match status" value="1"/>
</dbReference>
<organism evidence="2 3">
    <name type="scientific">Hymenobacter amundsenii</name>
    <dbReference type="NCBI Taxonomy" id="2006685"/>
    <lineage>
        <taxon>Bacteria</taxon>
        <taxon>Pseudomonadati</taxon>
        <taxon>Bacteroidota</taxon>
        <taxon>Cytophagia</taxon>
        <taxon>Cytophagales</taxon>
        <taxon>Hymenobacteraceae</taxon>
        <taxon>Hymenobacter</taxon>
    </lineage>
</organism>
<dbReference type="PANTHER" id="PTHR46580:SF4">
    <property type="entry name" value="ATP_GTP-BINDING PROTEIN"/>
    <property type="match status" value="1"/>
</dbReference>
<evidence type="ECO:0000313" key="3">
    <source>
        <dbReference type="Proteomes" id="UP000197277"/>
    </source>
</evidence>
<keyword evidence="3" id="KW-1185">Reference proteome</keyword>
<dbReference type="AlphaFoldDB" id="A0A246FIC4"/>
<dbReference type="Gene3D" id="2.30.30.100">
    <property type="match status" value="2"/>
</dbReference>
<evidence type="ECO:0000313" key="2">
    <source>
        <dbReference type="EMBL" id="OWP62287.1"/>
    </source>
</evidence>
<reference evidence="2 3" key="1">
    <citation type="submission" date="2017-06" db="EMBL/GenBank/DDBJ databases">
        <title>Hymenobacter amundsenii sp. nov. isolated from regoliths in Antarctica.</title>
        <authorList>
            <person name="Sedlacek I."/>
            <person name="Kralova S."/>
            <person name="Pantucek R."/>
            <person name="Svec P."/>
            <person name="Holochova P."/>
            <person name="Stankova E."/>
            <person name="Vrbovska V."/>
            <person name="Busse H.-J."/>
        </authorList>
    </citation>
    <scope>NUCLEOTIDE SEQUENCE [LARGE SCALE GENOMIC DNA]</scope>
    <source>
        <strain evidence="2 3">CCM 8682</strain>
    </source>
</reference>
<evidence type="ECO:0008006" key="4">
    <source>
        <dbReference type="Google" id="ProtNLM"/>
    </source>
</evidence>
<dbReference type="Pfam" id="PF13517">
    <property type="entry name" value="FG-GAP_3"/>
    <property type="match status" value="5"/>
</dbReference>
<dbReference type="NCBIfam" id="TIGR04183">
    <property type="entry name" value="Por_Secre_tail"/>
    <property type="match status" value="1"/>
</dbReference>
<comment type="caution">
    <text evidence="2">The sequence shown here is derived from an EMBL/GenBank/DDBJ whole genome shotgun (WGS) entry which is preliminary data.</text>
</comment>
<proteinExistence type="predicted"/>
<name>A0A246FIC4_9BACT</name>
<accession>A0A246FIC4</accession>
<dbReference type="InterPro" id="IPR026444">
    <property type="entry name" value="Secre_tail"/>
</dbReference>